<dbReference type="SUPFAM" id="SSF48452">
    <property type="entry name" value="TPR-like"/>
    <property type="match status" value="2"/>
</dbReference>
<dbReference type="InterPro" id="IPR045209">
    <property type="entry name" value="Rrp5"/>
</dbReference>
<dbReference type="VEuPathDB" id="AmoebaDB:NfTy_068520"/>
<dbReference type="SMART" id="SM00386">
    <property type="entry name" value="HAT"/>
    <property type="match status" value="5"/>
</dbReference>
<dbReference type="GeneID" id="68111401"/>
<keyword evidence="1" id="KW-0698">rRNA processing</keyword>
<feature type="compositionally biased region" description="Acidic residues" evidence="2">
    <location>
        <begin position="118"/>
        <end position="136"/>
    </location>
</feature>
<dbReference type="InterPro" id="IPR003107">
    <property type="entry name" value="HAT"/>
</dbReference>
<dbReference type="EMBL" id="VFQX01000036">
    <property type="protein sequence ID" value="KAF0976888.1"/>
    <property type="molecule type" value="Genomic_DNA"/>
</dbReference>
<reference evidence="3 4" key="1">
    <citation type="journal article" date="2019" name="Sci. Rep.">
        <title>Nanopore sequencing improves the draft genome of the human pathogenic amoeba Naegleria fowleri.</title>
        <authorList>
            <person name="Liechti N."/>
            <person name="Schurch N."/>
            <person name="Bruggmann R."/>
            <person name="Wittwer M."/>
        </authorList>
    </citation>
    <scope>NUCLEOTIDE SEQUENCE [LARGE SCALE GENOMIC DNA]</scope>
    <source>
        <strain evidence="3 4">ATCC 30894</strain>
    </source>
</reference>
<accession>A0A6A5BS09</accession>
<feature type="compositionally biased region" description="Low complexity" evidence="2">
    <location>
        <begin position="56"/>
        <end position="70"/>
    </location>
</feature>
<proteinExistence type="predicted"/>
<dbReference type="OMA" id="WSHYLEI"/>
<evidence type="ECO:0000256" key="2">
    <source>
        <dbReference type="SAM" id="MobiDB-lite"/>
    </source>
</evidence>
<dbReference type="GO" id="GO:0006364">
    <property type="term" value="P:rRNA processing"/>
    <property type="evidence" value="ECO:0007669"/>
    <property type="project" value="UniProtKB-KW"/>
</dbReference>
<dbReference type="GO" id="GO:0003723">
    <property type="term" value="F:RNA binding"/>
    <property type="evidence" value="ECO:0007669"/>
    <property type="project" value="TreeGrafter"/>
</dbReference>
<name>A0A6A5BS09_NAEFO</name>
<dbReference type="PANTHER" id="PTHR23270">
    <property type="entry name" value="PROGRAMMED CELL DEATH PROTEIN 11 PRE-RRNA PROCESSING PROTEIN RRP5"/>
    <property type="match status" value="1"/>
</dbReference>
<dbReference type="VEuPathDB" id="AmoebaDB:FDP41_004183"/>
<dbReference type="GO" id="GO:0032040">
    <property type="term" value="C:small-subunit processome"/>
    <property type="evidence" value="ECO:0007669"/>
    <property type="project" value="TreeGrafter"/>
</dbReference>
<evidence type="ECO:0008006" key="5">
    <source>
        <dbReference type="Google" id="ProtNLM"/>
    </source>
</evidence>
<feature type="region of interest" description="Disordered" evidence="2">
    <location>
        <begin position="283"/>
        <end position="305"/>
    </location>
</feature>
<feature type="compositionally biased region" description="Low complexity" evidence="2">
    <location>
        <begin position="80"/>
        <end position="92"/>
    </location>
</feature>
<evidence type="ECO:0000313" key="3">
    <source>
        <dbReference type="EMBL" id="KAF0976888.1"/>
    </source>
</evidence>
<dbReference type="VEuPathDB" id="AmoebaDB:NF0041850"/>
<feature type="region of interest" description="Disordered" evidence="2">
    <location>
        <begin position="1"/>
        <end position="155"/>
    </location>
</feature>
<dbReference type="RefSeq" id="XP_044561601.1">
    <property type="nucleotide sequence ID" value="XM_044707570.1"/>
</dbReference>
<dbReference type="OrthoDB" id="412781at2759"/>
<dbReference type="Gene3D" id="1.25.40.10">
    <property type="entry name" value="Tetratricopeptide repeat domain"/>
    <property type="match status" value="2"/>
</dbReference>
<protein>
    <recommendedName>
        <fullName evidence="5">Suppressor of forked domain-containing protein</fullName>
    </recommendedName>
</protein>
<evidence type="ECO:0000313" key="4">
    <source>
        <dbReference type="Proteomes" id="UP000444721"/>
    </source>
</evidence>
<feature type="compositionally biased region" description="Low complexity" evidence="2">
    <location>
        <begin position="1"/>
        <end position="10"/>
    </location>
</feature>
<organism evidence="3 4">
    <name type="scientific">Naegleria fowleri</name>
    <name type="common">Brain eating amoeba</name>
    <dbReference type="NCBI Taxonomy" id="5763"/>
    <lineage>
        <taxon>Eukaryota</taxon>
        <taxon>Discoba</taxon>
        <taxon>Heterolobosea</taxon>
        <taxon>Tetramitia</taxon>
        <taxon>Eutetramitia</taxon>
        <taxon>Vahlkampfiidae</taxon>
        <taxon>Naegleria</taxon>
    </lineage>
</organism>
<evidence type="ECO:0000256" key="1">
    <source>
        <dbReference type="ARBA" id="ARBA00022552"/>
    </source>
</evidence>
<feature type="compositionally biased region" description="Acidic residues" evidence="2">
    <location>
        <begin position="285"/>
        <end position="300"/>
    </location>
</feature>
<dbReference type="Proteomes" id="UP000444721">
    <property type="component" value="Unassembled WGS sequence"/>
</dbReference>
<feature type="compositionally biased region" description="Basic and acidic residues" evidence="2">
    <location>
        <begin position="39"/>
        <end position="53"/>
    </location>
</feature>
<sequence length="487" mass="56282">MNKQALLKKLSAAKKSKQQPELPSKHQQKKQLEDDSESDKDSSSGDESSDHETTVSINQKNSSLNSNNSSVGRGVKRDLASSSSSSEASSASFTTAPKKLKTSFAWNIDQQSEKGTSEEPEDNEEESASEDEEDLVEQSTDEKTKAHHHHHDVHHLTETEIAEIEESLPNKAPTSEADFERLIIGEPNNSYLWIQYMTFMLNTYGFEKAKEIGERAVSRIHISKENERFNLWSAIMSLYVSNNKPNIEKVIEKALQGSSKPHNIYLQYATILNKLYEKKKQRLDEADEEEAEESDADDENEVKKKKTSELEDLLNRIDQVYRKACKKYRNEKKVFEEYERWCISTLKDIKKGELVLARSLKVFPNKEHISLRCKFAILLYKTGENILDARNVMENIIQNHPKRSDAWSIYLDCEQQHTKDVRYIREIFERVCHLTTLSTKKMKSFLQRYLKFETQHGDVERQEHVKKIAKDFIQSKLQKAQSVNANN</sequence>
<dbReference type="PANTHER" id="PTHR23270:SF10">
    <property type="entry name" value="PROTEIN RRP5 HOMOLOG"/>
    <property type="match status" value="1"/>
</dbReference>
<dbReference type="InterPro" id="IPR011990">
    <property type="entry name" value="TPR-like_helical_dom_sf"/>
</dbReference>
<comment type="caution">
    <text evidence="3">The sequence shown here is derived from an EMBL/GenBank/DDBJ whole genome shotgun (WGS) entry which is preliminary data.</text>
</comment>
<dbReference type="AlphaFoldDB" id="A0A6A5BS09"/>
<keyword evidence="4" id="KW-1185">Reference proteome</keyword>
<gene>
    <name evidence="3" type="ORF">FDP41_004183</name>
</gene>